<reference evidence="1" key="1">
    <citation type="submission" date="2022-11" db="EMBL/GenBank/DDBJ databases">
        <title>beta-Carotene-producing bacterium, Jeongeuplla avenae sp. nov., alleviates the salt stress of Arabidopsis seedlings.</title>
        <authorList>
            <person name="Jiang L."/>
            <person name="Lee J."/>
        </authorList>
    </citation>
    <scope>NUCLEOTIDE SEQUENCE</scope>
    <source>
        <strain evidence="1">DY_R2A_6</strain>
    </source>
</reference>
<keyword evidence="2" id="KW-1185">Reference proteome</keyword>
<name>A0ACD4NNC7_9HYPH</name>
<proteinExistence type="predicted"/>
<protein>
    <submittedName>
        <fullName evidence="1">Uncharacterized protein</fullName>
    </submittedName>
</protein>
<dbReference type="EMBL" id="CP113520">
    <property type="protein sequence ID" value="WAJ28361.1"/>
    <property type="molecule type" value="Genomic_DNA"/>
</dbReference>
<evidence type="ECO:0000313" key="2">
    <source>
        <dbReference type="Proteomes" id="UP001163223"/>
    </source>
</evidence>
<accession>A0ACD4NNC7</accession>
<dbReference type="Proteomes" id="UP001163223">
    <property type="component" value="Chromosome"/>
</dbReference>
<evidence type="ECO:0000313" key="1">
    <source>
        <dbReference type="EMBL" id="WAJ28361.1"/>
    </source>
</evidence>
<organism evidence="1 2">
    <name type="scientific">Antarcticirhabdus aurantiaca</name>
    <dbReference type="NCBI Taxonomy" id="2606717"/>
    <lineage>
        <taxon>Bacteria</taxon>
        <taxon>Pseudomonadati</taxon>
        <taxon>Pseudomonadota</taxon>
        <taxon>Alphaproteobacteria</taxon>
        <taxon>Hyphomicrobiales</taxon>
        <taxon>Aurantimonadaceae</taxon>
        <taxon>Antarcticirhabdus</taxon>
    </lineage>
</organism>
<gene>
    <name evidence="1" type="ORF">OXU80_26725</name>
</gene>
<sequence>MVLYYMGCLTLGLCAGFLVGVSESPVVQYVLPLLFTLIVSSAGVFALRTPNETRFRIAGLTSISLTLPFLLAVIYGTLIRSGAPANSLLPSLMSQDPSNESLDGLLRQLPPDNALEILLFSKQLRSLGINRNETDRYLTSIINDRASRLATFSADIDAVRKRLLETHEQLETVVETVDKMWAPKIDAQIDTIVSILRSLDNPTASLSEKIWAMNSMKDLVEEFEADYGIIEPNGSELSFAGGRLNAQFEALRELFARTPPNSVLHPDAVKIWLDAEGVKPSVPAAEQAVTLTVKG</sequence>